<evidence type="ECO:0008006" key="10">
    <source>
        <dbReference type="Google" id="ProtNLM"/>
    </source>
</evidence>
<dbReference type="InterPro" id="IPR011626">
    <property type="entry name" value="Alpha-macroglobulin_TED"/>
</dbReference>
<gene>
    <name evidence="8" type="ORF">niasHT_038978</name>
</gene>
<dbReference type="SMART" id="SM01360">
    <property type="entry name" value="A2M"/>
    <property type="match status" value="2"/>
</dbReference>
<dbReference type="Pfam" id="PF07703">
    <property type="entry name" value="A2M_BRD"/>
    <property type="match status" value="1"/>
</dbReference>
<feature type="region of interest" description="Disordered" evidence="5">
    <location>
        <begin position="809"/>
        <end position="829"/>
    </location>
</feature>
<dbReference type="SUPFAM" id="SSF48239">
    <property type="entry name" value="Terpenoid cyclases/Protein prenyltransferases"/>
    <property type="match status" value="1"/>
</dbReference>
<dbReference type="Gene3D" id="2.60.40.10">
    <property type="entry name" value="Immunoglobulins"/>
    <property type="match status" value="1"/>
</dbReference>
<keyword evidence="2" id="KW-0646">Protease inhibitor</keyword>
<dbReference type="SMART" id="SM01359">
    <property type="entry name" value="A2M_N_2"/>
    <property type="match status" value="1"/>
</dbReference>
<dbReference type="InterPro" id="IPR019742">
    <property type="entry name" value="MacrogloblnA2_CS"/>
</dbReference>
<accession>A0ABD2I7D9</accession>
<evidence type="ECO:0000259" key="6">
    <source>
        <dbReference type="SMART" id="SM01359"/>
    </source>
</evidence>
<evidence type="ECO:0000259" key="7">
    <source>
        <dbReference type="SMART" id="SM01360"/>
    </source>
</evidence>
<dbReference type="Pfam" id="PF00207">
    <property type="entry name" value="A2M"/>
    <property type="match status" value="2"/>
</dbReference>
<dbReference type="InterPro" id="IPR014756">
    <property type="entry name" value="Ig_E-set"/>
</dbReference>
<dbReference type="Pfam" id="PF07678">
    <property type="entry name" value="TED_complement"/>
    <property type="match status" value="1"/>
</dbReference>
<dbReference type="SUPFAM" id="SSF81296">
    <property type="entry name" value="E set domains"/>
    <property type="match status" value="1"/>
</dbReference>
<feature type="region of interest" description="Disordered" evidence="5">
    <location>
        <begin position="542"/>
        <end position="570"/>
    </location>
</feature>
<dbReference type="InterPro" id="IPR008930">
    <property type="entry name" value="Terpenoid_cyclase/PrenylTrfase"/>
</dbReference>
<sequence>MKPEETLVEVRSDSDVQIDRLTWVPKCPLIGGLLRPDGSEQLHHSPIYTSLYVEAARSPSQAFVQVNADNQGVVDAGKTLSFSVKCTEPLISFTYQVVARGVVALSEQVSLSASGDTQRTSASLTFIATAQMAPKSRLVVYAIRAENKEILVDAIDFKVDGLFRNNVTLSTDRNSAEPGESVRFRVRAAPDSFVGLLAVDQSVLLLKSGNDISKELVEQDVEEYDTTSDSGAHVWTGMRRRMIGGGRKRRSSWYPWWGVGGKDASTVFENAGLVVLTDAFLYKEPEPIRHWRFRPMYMQMRTGFAGGGERKLNEQPGMAGAPMPLQANVRKSSPSLLSVAPPPRQRKHFPEAWIWVDLDAAANGTTPSDSGEVVYDAKAPDTITSWVASAFAINDKAGLGLAPSTVKLKVFRPFFVRLELPYAVKRGEKMALQVLVFNYLENEQEVTVTLKHQPGFDFLQKDGSSIKKGKADKSYNVRFLSVPGGGVSRAVYFPIVFTDVGQLRLNVVAQADQASDALEQTLRVEPEGYRVDRNVPLIVDLSSSATTPSPTHASESSQPQASNGSGGMATAASAPYRKVVDLQFPADHVLGSRKARVDVIGDIMGPVLSNVEGLVRMPYGCGEQNMVTLVPNIVVMRYLRATQRVNPSLELKAKKYMESGYQRELTYRDIFGLASASAPTKVRSEFPETWIWADLGTSADDDGKSDSGEVVYDAKAPDTITSWVASAFAINDKAGLGTAGRWPWKSESAKECVTTHLPNQLALKMDGAGAGHLYSTVIGLYTCLSRSLAMTCRRVVVVALKVLGVGPAGASTSADLGGSSKYSSEILED</sequence>
<comment type="caution">
    <text evidence="8">The sequence shown here is derived from an EMBL/GenBank/DDBJ whole genome shotgun (WGS) entry which is preliminary data.</text>
</comment>
<organism evidence="8 9">
    <name type="scientific">Heterodera trifolii</name>
    <dbReference type="NCBI Taxonomy" id="157864"/>
    <lineage>
        <taxon>Eukaryota</taxon>
        <taxon>Metazoa</taxon>
        <taxon>Ecdysozoa</taxon>
        <taxon>Nematoda</taxon>
        <taxon>Chromadorea</taxon>
        <taxon>Rhabditida</taxon>
        <taxon>Tylenchina</taxon>
        <taxon>Tylenchomorpha</taxon>
        <taxon>Tylenchoidea</taxon>
        <taxon>Heteroderidae</taxon>
        <taxon>Heteroderinae</taxon>
        <taxon>Heterodera</taxon>
    </lineage>
</organism>
<proteinExistence type="inferred from homology"/>
<dbReference type="AlphaFoldDB" id="A0ABD2I7D9"/>
<dbReference type="SMART" id="SM01419">
    <property type="entry name" value="Thiol-ester_cl"/>
    <property type="match status" value="1"/>
</dbReference>
<dbReference type="EMBL" id="JBICBT010001289">
    <property type="protein sequence ID" value="KAL3075043.1"/>
    <property type="molecule type" value="Genomic_DNA"/>
</dbReference>
<dbReference type="Gene3D" id="1.50.10.20">
    <property type="match status" value="1"/>
</dbReference>
<dbReference type="PANTHER" id="PTHR11412:SF175">
    <property type="entry name" value="TEP (THIOLESTER CONTAINING PROTEIN)"/>
    <property type="match status" value="1"/>
</dbReference>
<protein>
    <recommendedName>
        <fullName evidence="10">Alpha-2-macroglobulin domain-containing protein</fullName>
    </recommendedName>
</protein>
<keyword evidence="3" id="KW-0722">Serine protease inhibitor</keyword>
<evidence type="ECO:0000256" key="5">
    <source>
        <dbReference type="SAM" id="MobiDB-lite"/>
    </source>
</evidence>
<dbReference type="Gene3D" id="2.60.40.1930">
    <property type="match status" value="1"/>
</dbReference>
<evidence type="ECO:0000256" key="1">
    <source>
        <dbReference type="ARBA" id="ARBA00010952"/>
    </source>
</evidence>
<reference evidence="8 9" key="1">
    <citation type="submission" date="2024-10" db="EMBL/GenBank/DDBJ databases">
        <authorList>
            <person name="Kim D."/>
        </authorList>
    </citation>
    <scope>NUCLEOTIDE SEQUENCE [LARGE SCALE GENOMIC DNA]</scope>
    <source>
        <strain evidence="8">BH-2024</strain>
    </source>
</reference>
<dbReference type="InterPro" id="IPR047565">
    <property type="entry name" value="Alpha-macroglob_thiol-ester_cl"/>
</dbReference>
<evidence type="ECO:0000313" key="8">
    <source>
        <dbReference type="EMBL" id="KAL3075043.1"/>
    </source>
</evidence>
<dbReference type="PROSITE" id="PS00477">
    <property type="entry name" value="ALPHA_2_MACROGLOBULIN"/>
    <property type="match status" value="1"/>
</dbReference>
<dbReference type="Gene3D" id="6.20.50.160">
    <property type="match status" value="1"/>
</dbReference>
<feature type="domain" description="Alpha-2-macroglobulin bait region" evidence="6">
    <location>
        <begin position="64"/>
        <end position="206"/>
    </location>
</feature>
<keyword evidence="4" id="KW-1015">Disulfide bond</keyword>
<dbReference type="PANTHER" id="PTHR11412">
    <property type="entry name" value="MACROGLOBULIN / COMPLEMENT"/>
    <property type="match status" value="1"/>
</dbReference>
<name>A0ABD2I7D9_9BILA</name>
<evidence type="ECO:0000256" key="4">
    <source>
        <dbReference type="ARBA" id="ARBA00023157"/>
    </source>
</evidence>
<dbReference type="InterPro" id="IPR013783">
    <property type="entry name" value="Ig-like_fold"/>
</dbReference>
<evidence type="ECO:0000256" key="3">
    <source>
        <dbReference type="ARBA" id="ARBA00022900"/>
    </source>
</evidence>
<dbReference type="InterPro" id="IPR001599">
    <property type="entry name" value="Macroglobln_a2"/>
</dbReference>
<dbReference type="InterPro" id="IPR011625">
    <property type="entry name" value="A2M_N_BRD"/>
</dbReference>
<dbReference type="Proteomes" id="UP001620626">
    <property type="component" value="Unassembled WGS sequence"/>
</dbReference>
<dbReference type="GO" id="GO:0004867">
    <property type="term" value="F:serine-type endopeptidase inhibitor activity"/>
    <property type="evidence" value="ECO:0007669"/>
    <property type="project" value="UniProtKB-KW"/>
</dbReference>
<dbReference type="InterPro" id="IPR050473">
    <property type="entry name" value="A2M/Complement_sys"/>
</dbReference>
<dbReference type="Gene3D" id="2.20.130.20">
    <property type="match status" value="2"/>
</dbReference>
<comment type="similarity">
    <text evidence="1">Belongs to the protease inhibitor I39 (alpha-2-macroglobulin) family.</text>
</comment>
<evidence type="ECO:0000256" key="2">
    <source>
        <dbReference type="ARBA" id="ARBA00022690"/>
    </source>
</evidence>
<keyword evidence="9" id="KW-1185">Reference proteome</keyword>
<feature type="domain" description="Alpha-2-macroglobulin" evidence="7">
    <location>
        <begin position="689"/>
        <end position="816"/>
    </location>
</feature>
<evidence type="ECO:0000313" key="9">
    <source>
        <dbReference type="Proteomes" id="UP001620626"/>
    </source>
</evidence>
<feature type="compositionally biased region" description="Low complexity" evidence="5">
    <location>
        <begin position="542"/>
        <end position="557"/>
    </location>
</feature>
<feature type="domain" description="Alpha-2-macroglobulin" evidence="7">
    <location>
        <begin position="352"/>
        <end position="450"/>
    </location>
</feature>